<feature type="transmembrane region" description="Helical" evidence="1">
    <location>
        <begin position="84"/>
        <end position="103"/>
    </location>
</feature>
<gene>
    <name evidence="2" type="ORF">HNP71_001246</name>
</gene>
<dbReference type="AlphaFoldDB" id="A0A840VII1"/>
<dbReference type="EMBL" id="JACHFJ010000003">
    <property type="protein sequence ID" value="MBB5372995.1"/>
    <property type="molecule type" value="Genomic_DNA"/>
</dbReference>
<dbReference type="InterPro" id="IPR021836">
    <property type="entry name" value="DUF3429"/>
</dbReference>
<evidence type="ECO:0000256" key="1">
    <source>
        <dbReference type="SAM" id="Phobius"/>
    </source>
</evidence>
<dbReference type="PANTHER" id="PTHR15887">
    <property type="entry name" value="TRANSMEMBRANE PROTEIN 69"/>
    <property type="match status" value="1"/>
</dbReference>
<sequence length="168" mass="17667">MFKQPFTIAVLLSFAGAIPFLMLGAVVLLDPVAAKTAIEVLISYGAVILSFLGAVHWGFALRDTAHPVNGTPLPPAVLGAERQLLIFGIVPALIGWVALSLMLHFNAPALALFLLLAGFLITVVVETIGRGRGVVAVNYLALRWGVSIVVLATLFVVLLAVLTGMRTG</sequence>
<organism evidence="2 3">
    <name type="scientific">Acidocella aromatica</name>
    <dbReference type="NCBI Taxonomy" id="1303579"/>
    <lineage>
        <taxon>Bacteria</taxon>
        <taxon>Pseudomonadati</taxon>
        <taxon>Pseudomonadota</taxon>
        <taxon>Alphaproteobacteria</taxon>
        <taxon>Acetobacterales</taxon>
        <taxon>Acidocellaceae</taxon>
        <taxon>Acidocella</taxon>
    </lineage>
</organism>
<proteinExistence type="predicted"/>
<keyword evidence="3" id="KW-1185">Reference proteome</keyword>
<reference evidence="2 3" key="1">
    <citation type="submission" date="2020-08" db="EMBL/GenBank/DDBJ databases">
        <title>Genomic Encyclopedia of Type Strains, Phase IV (KMG-IV): sequencing the most valuable type-strain genomes for metagenomic binning, comparative biology and taxonomic classification.</title>
        <authorList>
            <person name="Goeker M."/>
        </authorList>
    </citation>
    <scope>NUCLEOTIDE SEQUENCE [LARGE SCALE GENOMIC DNA]</scope>
    <source>
        <strain evidence="2 3">DSM 27026</strain>
    </source>
</reference>
<keyword evidence="1" id="KW-0472">Membrane</keyword>
<evidence type="ECO:0008006" key="4">
    <source>
        <dbReference type="Google" id="ProtNLM"/>
    </source>
</evidence>
<protein>
    <recommendedName>
        <fullName evidence="4">DUF3429 domain-containing protein</fullName>
    </recommendedName>
</protein>
<feature type="transmembrane region" description="Helical" evidence="1">
    <location>
        <begin position="141"/>
        <end position="162"/>
    </location>
</feature>
<keyword evidence="1" id="KW-0812">Transmembrane</keyword>
<dbReference type="RefSeq" id="WP_183266002.1">
    <property type="nucleotide sequence ID" value="NZ_JACHFJ010000003.1"/>
</dbReference>
<name>A0A840VII1_9PROT</name>
<keyword evidence="1" id="KW-1133">Transmembrane helix</keyword>
<feature type="transmembrane region" description="Helical" evidence="1">
    <location>
        <begin position="41"/>
        <end position="59"/>
    </location>
</feature>
<dbReference type="Pfam" id="PF11911">
    <property type="entry name" value="DUF3429"/>
    <property type="match status" value="1"/>
</dbReference>
<feature type="transmembrane region" description="Helical" evidence="1">
    <location>
        <begin position="110"/>
        <end position="129"/>
    </location>
</feature>
<feature type="transmembrane region" description="Helical" evidence="1">
    <location>
        <begin position="6"/>
        <end position="29"/>
    </location>
</feature>
<accession>A0A840VII1</accession>
<dbReference type="Proteomes" id="UP000553706">
    <property type="component" value="Unassembled WGS sequence"/>
</dbReference>
<evidence type="ECO:0000313" key="2">
    <source>
        <dbReference type="EMBL" id="MBB5372995.1"/>
    </source>
</evidence>
<evidence type="ECO:0000313" key="3">
    <source>
        <dbReference type="Proteomes" id="UP000553706"/>
    </source>
</evidence>
<comment type="caution">
    <text evidence="2">The sequence shown here is derived from an EMBL/GenBank/DDBJ whole genome shotgun (WGS) entry which is preliminary data.</text>
</comment>
<dbReference type="PANTHER" id="PTHR15887:SF1">
    <property type="entry name" value="TRANSMEMBRANE PROTEIN 69"/>
    <property type="match status" value="1"/>
</dbReference>